<name>A0A6M1RP54_9BACT</name>
<keyword evidence="1" id="KW-0472">Membrane</keyword>
<protein>
    <submittedName>
        <fullName evidence="2">Uncharacterized protein</fullName>
    </submittedName>
</protein>
<evidence type="ECO:0000313" key="2">
    <source>
        <dbReference type="EMBL" id="NGO39207.1"/>
    </source>
</evidence>
<proteinExistence type="predicted"/>
<sequence length="104" mass="11489">MMLRWSWRRVFRLVALVVALAGVAFWLAGGAHRGWTRTSVAVRTQDEVTGLEAIRYERRFVPGVDFLAAVLGAAGLVAGVSCLFRKDAEMASSNKIHERSAEEL</sequence>
<gene>
    <name evidence="2" type="ORF">G4L39_07320</name>
</gene>
<dbReference type="AlphaFoldDB" id="A0A6M1RP54"/>
<feature type="transmembrane region" description="Helical" evidence="1">
    <location>
        <begin position="66"/>
        <end position="84"/>
    </location>
</feature>
<dbReference type="Proteomes" id="UP000477311">
    <property type="component" value="Unassembled WGS sequence"/>
</dbReference>
<dbReference type="EMBL" id="JAAKYA010000051">
    <property type="protein sequence ID" value="NGO39207.1"/>
    <property type="molecule type" value="Genomic_DNA"/>
</dbReference>
<keyword evidence="1" id="KW-1133">Transmembrane helix</keyword>
<evidence type="ECO:0000256" key="1">
    <source>
        <dbReference type="SAM" id="Phobius"/>
    </source>
</evidence>
<dbReference type="RefSeq" id="WP_165107086.1">
    <property type="nucleotide sequence ID" value="NZ_JAAKYA010000051.1"/>
</dbReference>
<keyword evidence="1" id="KW-0812">Transmembrane</keyword>
<comment type="caution">
    <text evidence="2">The sequence shown here is derived from an EMBL/GenBank/DDBJ whole genome shotgun (WGS) entry which is preliminary data.</text>
</comment>
<evidence type="ECO:0000313" key="3">
    <source>
        <dbReference type="Proteomes" id="UP000477311"/>
    </source>
</evidence>
<reference evidence="2 3" key="1">
    <citation type="submission" date="2020-02" db="EMBL/GenBank/DDBJ databases">
        <title>Draft genome sequence of Limisphaera ngatamarikiensis NGM72.4T, a thermophilic Verrucomicrobia grouped in subdivision 3.</title>
        <authorList>
            <person name="Carere C.R."/>
            <person name="Steen J."/>
            <person name="Hugenholtz P."/>
            <person name="Stott M.B."/>
        </authorList>
    </citation>
    <scope>NUCLEOTIDE SEQUENCE [LARGE SCALE GENOMIC DNA]</scope>
    <source>
        <strain evidence="2 3">NGM72.4</strain>
    </source>
</reference>
<accession>A0A6M1RP54</accession>
<organism evidence="2 3">
    <name type="scientific">Limisphaera ngatamarikiensis</name>
    <dbReference type="NCBI Taxonomy" id="1324935"/>
    <lineage>
        <taxon>Bacteria</taxon>
        <taxon>Pseudomonadati</taxon>
        <taxon>Verrucomicrobiota</taxon>
        <taxon>Verrucomicrobiia</taxon>
        <taxon>Limisphaerales</taxon>
        <taxon>Limisphaeraceae</taxon>
        <taxon>Limisphaera</taxon>
    </lineage>
</organism>
<keyword evidence="3" id="KW-1185">Reference proteome</keyword>